<dbReference type="eggNOG" id="ENOG503298F">
    <property type="taxonomic scope" value="Bacteria"/>
</dbReference>
<name>A0A059WHU7_STRNR</name>
<dbReference type="Proteomes" id="UP000288351">
    <property type="component" value="Unassembled WGS sequence"/>
</dbReference>
<dbReference type="RefSeq" id="WP_016572397.1">
    <property type="nucleotide sequence ID" value="NZ_BHXC01000007.1"/>
</dbReference>
<gene>
    <name evidence="1" type="ORF">SALB_07945</name>
</gene>
<proteinExistence type="predicted"/>
<organism evidence="1 2">
    <name type="scientific">Streptomyces noursei</name>
    <name type="common">Streptomyces albulus</name>
    <dbReference type="NCBI Taxonomy" id="1971"/>
    <lineage>
        <taxon>Bacteria</taxon>
        <taxon>Bacillati</taxon>
        <taxon>Actinomycetota</taxon>
        <taxon>Actinomycetes</taxon>
        <taxon>Kitasatosporales</taxon>
        <taxon>Streptomycetaceae</taxon>
        <taxon>Streptomyces</taxon>
    </lineage>
</organism>
<comment type="caution">
    <text evidence="1">The sequence shown here is derived from an EMBL/GenBank/DDBJ whole genome shotgun (WGS) entry which is preliminary data.</text>
</comment>
<reference evidence="1 2" key="1">
    <citation type="journal article" date="2019" name="Microbiol. Resour. Announc.">
        <title>Draft Genome Sequence of the Most Traditional epsilon-Poly-l-Lysine Producer, Streptomyces albulus NBRC14147.</title>
        <authorList>
            <person name="Yamanaka K."/>
            <person name="Hamano Y."/>
        </authorList>
    </citation>
    <scope>NUCLEOTIDE SEQUENCE [LARGE SCALE GENOMIC DNA]</scope>
    <source>
        <strain evidence="1 2">NBRC 14147</strain>
    </source>
</reference>
<sequence length="95" mass="10605">MGRSHHFHLDQGGHSITVNIGPGRDGEIELLVNGKVVAYQEAHDTGLNLLTGELPDDPVRLFRVRVREPRLVPTAPRCTLELDGVERPMPERHLV</sequence>
<dbReference type="AlphaFoldDB" id="A0A059WHU7"/>
<evidence type="ECO:0000313" key="2">
    <source>
        <dbReference type="Proteomes" id="UP000288351"/>
    </source>
</evidence>
<evidence type="ECO:0000313" key="1">
    <source>
        <dbReference type="EMBL" id="GCB95142.1"/>
    </source>
</evidence>
<protein>
    <submittedName>
        <fullName evidence="1">Uncharacterized protein</fullName>
    </submittedName>
</protein>
<accession>A0A059WHU7</accession>
<dbReference type="EMBL" id="BHXC01000007">
    <property type="protein sequence ID" value="GCB95142.1"/>
    <property type="molecule type" value="Genomic_DNA"/>
</dbReference>